<proteinExistence type="predicted"/>
<evidence type="ECO:0000313" key="2">
    <source>
        <dbReference type="Proteomes" id="UP001459277"/>
    </source>
</evidence>
<protein>
    <submittedName>
        <fullName evidence="1">Uncharacterized protein</fullName>
    </submittedName>
</protein>
<evidence type="ECO:0000313" key="1">
    <source>
        <dbReference type="EMBL" id="KAL0016505.1"/>
    </source>
</evidence>
<dbReference type="AlphaFoldDB" id="A0AAW2E4F1"/>
<accession>A0AAW2E4F1</accession>
<keyword evidence="2" id="KW-1185">Reference proteome</keyword>
<dbReference type="Proteomes" id="UP001459277">
    <property type="component" value="Unassembled WGS sequence"/>
</dbReference>
<dbReference type="EMBL" id="JAZDWU010000001">
    <property type="protein sequence ID" value="KAL0016505.1"/>
    <property type="molecule type" value="Genomic_DNA"/>
</dbReference>
<reference evidence="1 2" key="1">
    <citation type="submission" date="2024-01" db="EMBL/GenBank/DDBJ databases">
        <title>A telomere-to-telomere, gap-free genome of sweet tea (Lithocarpus litseifolius).</title>
        <authorList>
            <person name="Zhou J."/>
        </authorList>
    </citation>
    <scope>NUCLEOTIDE SEQUENCE [LARGE SCALE GENOMIC DNA]</scope>
    <source>
        <strain evidence="1">Zhou-2022a</strain>
        <tissue evidence="1">Leaf</tissue>
    </source>
</reference>
<organism evidence="1 2">
    <name type="scientific">Lithocarpus litseifolius</name>
    <dbReference type="NCBI Taxonomy" id="425828"/>
    <lineage>
        <taxon>Eukaryota</taxon>
        <taxon>Viridiplantae</taxon>
        <taxon>Streptophyta</taxon>
        <taxon>Embryophyta</taxon>
        <taxon>Tracheophyta</taxon>
        <taxon>Spermatophyta</taxon>
        <taxon>Magnoliopsida</taxon>
        <taxon>eudicotyledons</taxon>
        <taxon>Gunneridae</taxon>
        <taxon>Pentapetalae</taxon>
        <taxon>rosids</taxon>
        <taxon>fabids</taxon>
        <taxon>Fagales</taxon>
        <taxon>Fagaceae</taxon>
        <taxon>Lithocarpus</taxon>
    </lineage>
</organism>
<comment type="caution">
    <text evidence="1">The sequence shown here is derived from an EMBL/GenBank/DDBJ whole genome shotgun (WGS) entry which is preliminary data.</text>
</comment>
<feature type="non-terminal residue" evidence="1">
    <location>
        <position position="201"/>
    </location>
</feature>
<sequence>MRLHPGHRAAFYTRSPRPTLKLCFLMLRLRSDPSEVFFFNIYLSCVDQRSLNTSGELRLTKRSFNTINKKRRAAFFIVQPQTCSEAALSDAEAAFGGVFCYNNSQEQEQDMVSRALVPLQQQQLKGSYVLPPKPGVCVLAFSFEKPFDFEITEGLTRRVLQDIGNMVAERAVEVKLQAQPIARLLLGAVSMLVLLLKGTLL</sequence>
<name>A0AAW2E4F1_9ROSI</name>
<gene>
    <name evidence="1" type="ORF">SO802_003574</name>
</gene>